<keyword evidence="6 9" id="KW-0695">RNA-directed DNA polymerase</keyword>
<evidence type="ECO:0000256" key="3">
    <source>
        <dbReference type="ARBA" id="ARBA00022722"/>
    </source>
</evidence>
<evidence type="ECO:0000256" key="1">
    <source>
        <dbReference type="ARBA" id="ARBA00022679"/>
    </source>
</evidence>
<evidence type="ECO:0000256" key="4">
    <source>
        <dbReference type="ARBA" id="ARBA00022759"/>
    </source>
</evidence>
<dbReference type="SUPFAM" id="SSF56672">
    <property type="entry name" value="DNA/RNA polymerases"/>
    <property type="match status" value="1"/>
</dbReference>
<dbReference type="InterPro" id="IPR012337">
    <property type="entry name" value="RNaseH-like_sf"/>
</dbReference>
<keyword evidence="4" id="KW-0255">Endonuclease</keyword>
<evidence type="ECO:0000256" key="7">
    <source>
        <dbReference type="SAM" id="MobiDB-lite"/>
    </source>
</evidence>
<accession>A0A6L2K1Y1</accession>
<gene>
    <name evidence="9" type="ORF">Tci_014043</name>
</gene>
<dbReference type="GO" id="GO:0016787">
    <property type="term" value="F:hydrolase activity"/>
    <property type="evidence" value="ECO:0007669"/>
    <property type="project" value="UniProtKB-KW"/>
</dbReference>
<keyword evidence="2" id="KW-0548">Nucleotidyltransferase</keyword>
<dbReference type="InterPro" id="IPR036397">
    <property type="entry name" value="RNaseH_sf"/>
</dbReference>
<evidence type="ECO:0000259" key="8">
    <source>
        <dbReference type="Pfam" id="PF17917"/>
    </source>
</evidence>
<reference evidence="9" key="1">
    <citation type="journal article" date="2019" name="Sci. Rep.">
        <title>Draft genome of Tanacetum cinerariifolium, the natural source of mosquito coil.</title>
        <authorList>
            <person name="Yamashiro T."/>
            <person name="Shiraishi A."/>
            <person name="Satake H."/>
            <person name="Nakayama K."/>
        </authorList>
    </citation>
    <scope>NUCLEOTIDE SEQUENCE</scope>
</reference>
<keyword evidence="3" id="KW-0540">Nuclease</keyword>
<dbReference type="InterPro" id="IPR043502">
    <property type="entry name" value="DNA/RNA_pol_sf"/>
</dbReference>
<organism evidence="9">
    <name type="scientific">Tanacetum cinerariifolium</name>
    <name type="common">Dalmatian daisy</name>
    <name type="synonym">Chrysanthemum cinerariifolium</name>
    <dbReference type="NCBI Taxonomy" id="118510"/>
    <lineage>
        <taxon>Eukaryota</taxon>
        <taxon>Viridiplantae</taxon>
        <taxon>Streptophyta</taxon>
        <taxon>Embryophyta</taxon>
        <taxon>Tracheophyta</taxon>
        <taxon>Spermatophyta</taxon>
        <taxon>Magnoliopsida</taxon>
        <taxon>eudicotyledons</taxon>
        <taxon>Gunneridae</taxon>
        <taxon>Pentapetalae</taxon>
        <taxon>asterids</taxon>
        <taxon>campanulids</taxon>
        <taxon>Asterales</taxon>
        <taxon>Asteraceae</taxon>
        <taxon>Asteroideae</taxon>
        <taxon>Anthemideae</taxon>
        <taxon>Anthemidinae</taxon>
        <taxon>Tanacetum</taxon>
    </lineage>
</organism>
<dbReference type="Gene3D" id="3.30.70.270">
    <property type="match status" value="1"/>
</dbReference>
<keyword evidence="5" id="KW-0378">Hydrolase</keyword>
<dbReference type="EMBL" id="BKCJ010001521">
    <property type="protein sequence ID" value="GEU42065.1"/>
    <property type="molecule type" value="Genomic_DNA"/>
</dbReference>
<proteinExistence type="predicted"/>
<dbReference type="Gene3D" id="3.30.420.10">
    <property type="entry name" value="Ribonuclease H-like superfamily/Ribonuclease H"/>
    <property type="match status" value="1"/>
</dbReference>
<feature type="compositionally biased region" description="Basic and acidic residues" evidence="7">
    <location>
        <begin position="817"/>
        <end position="826"/>
    </location>
</feature>
<evidence type="ECO:0000313" key="9">
    <source>
        <dbReference type="EMBL" id="GEU42065.1"/>
    </source>
</evidence>
<dbReference type="Pfam" id="PF17917">
    <property type="entry name" value="RT_RNaseH"/>
    <property type="match status" value="1"/>
</dbReference>
<protein>
    <submittedName>
        <fullName evidence="9">Reverse transcriptase domain-containing protein</fullName>
    </submittedName>
</protein>
<dbReference type="SUPFAM" id="SSF53098">
    <property type="entry name" value="Ribonuclease H-like"/>
    <property type="match status" value="1"/>
</dbReference>
<sequence length="826" mass="93789">MMAIFRDMNKETIEVFMEDYSVFEDSFSSCLSYLDKMLKRCEDTNLVLNWEKCHFMVKEGIILGHKISKSQIEVDRAKVDVIAKLPHTTSIKGVVLGQQKTKHFQPIHYASKTMTDAQAHYTTTEKELLAVLYAFEKFRPYLVLSKTIVFTDNSDLKYLLAKQDAKPRLLWWILLLQEFDVIIHDKKGAKNLATDHLSRLENPHQDELKKKEIPRHFLSRLLYGVTHRLSTAYHPQTSRQVEVSNRRLKCILERTVGEKLDDALWAFHTAFKTPIRCTPYKLVYGKACHLPIELEHKAYWALKHCNFDRKTADDYQKVQLNELNELQDQAYENSLIYKEKTKKIHDSKIKNHIFNVGDRVLLFNSRLKILSGKLKPVGPDRSPLLKFSLMEPSSYLKPTDPTLRNPTSFDWMMGCVLDPTAQRLKPVSSKVSITSSGSSTSTDARIDKLTDKISNLVETFNMKMTIPAMVKAVEETCTICGGAPPYYDCIATDSNTSSVCAATGSGPLSSNTIANPRGDLKAITTQSGVSFDGLPIPPPFSSLPKVVERVSEVTKDTVQPSTENIQPSVVQTQVPIDEPVVAPKPKPTIPYPSRANKQKLREKDDILALKFVEIFRNLHFNLSFADALLHMPKFALMFKSLPTVDYVADPRVPLILGRPFLRTERALIDVYSEELTLRVDDEAITFKVGQTSKYSYNDAESINRIDVIDLAWEEYVQEVIKFSEIPKRGNPTPTSEPIIASSSPSFSLFEGSDLILDEIETFLRTPDELPNLDDDYYDTEGDILYLEKLLNEDPSSNLPPVKNEDLKQVDATMTKPLIKEPPELEL</sequence>
<comment type="caution">
    <text evidence="9">The sequence shown here is derived from an EMBL/GenBank/DDBJ whole genome shotgun (WGS) entry which is preliminary data.</text>
</comment>
<evidence type="ECO:0000256" key="2">
    <source>
        <dbReference type="ARBA" id="ARBA00022695"/>
    </source>
</evidence>
<evidence type="ECO:0000256" key="6">
    <source>
        <dbReference type="ARBA" id="ARBA00022918"/>
    </source>
</evidence>
<dbReference type="GO" id="GO:0003964">
    <property type="term" value="F:RNA-directed DNA polymerase activity"/>
    <property type="evidence" value="ECO:0007669"/>
    <property type="project" value="UniProtKB-KW"/>
</dbReference>
<feature type="region of interest" description="Disordered" evidence="7">
    <location>
        <begin position="792"/>
        <end position="826"/>
    </location>
</feature>
<dbReference type="InterPro" id="IPR041373">
    <property type="entry name" value="RT_RNaseH"/>
</dbReference>
<dbReference type="PANTHER" id="PTHR34072">
    <property type="entry name" value="ENZYMATIC POLYPROTEIN-RELATED"/>
    <property type="match status" value="1"/>
</dbReference>
<dbReference type="InterPro" id="IPR043128">
    <property type="entry name" value="Rev_trsase/Diguanyl_cyclase"/>
</dbReference>
<dbReference type="GO" id="GO:0003676">
    <property type="term" value="F:nucleic acid binding"/>
    <property type="evidence" value="ECO:0007669"/>
    <property type="project" value="InterPro"/>
</dbReference>
<feature type="domain" description="Reverse transcriptase RNase H-like" evidence="8">
    <location>
        <begin position="92"/>
        <end position="179"/>
    </location>
</feature>
<dbReference type="CDD" id="cd09274">
    <property type="entry name" value="RNase_HI_RT_Ty3"/>
    <property type="match status" value="1"/>
</dbReference>
<evidence type="ECO:0000256" key="5">
    <source>
        <dbReference type="ARBA" id="ARBA00022801"/>
    </source>
</evidence>
<dbReference type="AlphaFoldDB" id="A0A6L2K1Y1"/>
<dbReference type="GO" id="GO:0004519">
    <property type="term" value="F:endonuclease activity"/>
    <property type="evidence" value="ECO:0007669"/>
    <property type="project" value="UniProtKB-KW"/>
</dbReference>
<name>A0A6L2K1Y1_TANCI</name>
<dbReference type="PANTHER" id="PTHR34072:SF44">
    <property type="entry name" value="RNA-DIRECTED DNA POLYMERASE"/>
    <property type="match status" value="1"/>
</dbReference>
<keyword evidence="1" id="KW-0808">Transferase</keyword>